<sequence length="205" mass="23593">MVLLQRLRNQEKVLKWARKQQKEFPHKVSRVLYRSMLFEFFMATVTSSFFVFPALAELESLVPGLFQLFSPLPQVVALALTMLLFVKLMSVLLCLVKCMLELLQKREGKDLRLTDPPFFFYALFIGALASLANLALALVPYETCPHLHLFHFSGQLLVVTQLIFAILLFLLNEMCTKITNEKRSTNQEKSSWERILLSFVALTGF</sequence>
<keyword evidence="3" id="KW-1185">Reference proteome</keyword>
<dbReference type="Proteomes" id="UP000253816">
    <property type="component" value="Unassembled WGS sequence"/>
</dbReference>
<organism evidence="2 3">
    <name type="scientific">Candidatus Similichlamydia laticola</name>
    <dbReference type="NCBI Taxonomy" id="2170265"/>
    <lineage>
        <taxon>Bacteria</taxon>
        <taxon>Pseudomonadati</taxon>
        <taxon>Chlamydiota</taxon>
        <taxon>Chlamydiia</taxon>
        <taxon>Parachlamydiales</taxon>
        <taxon>Candidatus Parilichlamydiaceae</taxon>
        <taxon>Candidatus Similichlamydia</taxon>
    </lineage>
</organism>
<feature type="transmembrane region" description="Helical" evidence="1">
    <location>
        <begin position="75"/>
        <end position="96"/>
    </location>
</feature>
<evidence type="ECO:0000313" key="3">
    <source>
        <dbReference type="Proteomes" id="UP000253816"/>
    </source>
</evidence>
<dbReference type="EMBL" id="QQBG01000026">
    <property type="protein sequence ID" value="RDB31219.1"/>
    <property type="molecule type" value="Genomic_DNA"/>
</dbReference>
<dbReference type="AlphaFoldDB" id="A0A369K9E6"/>
<reference evidence="2 3" key="1">
    <citation type="submission" date="2018-07" db="EMBL/GenBank/DDBJ databases">
        <title>Comparative genomics of the Candidatus Parilichlamydiaceae reveals evidence of convergent evolution and genome reduction in the phylum Chlamydiae.</title>
        <authorList>
            <person name="Taylor-Brown A."/>
            <person name="Polkinghorne A."/>
        </authorList>
    </citation>
    <scope>NUCLEOTIDE SEQUENCE [LARGE SCALE GENOMIC DNA]</scope>
    <source>
        <strain evidence="2 3">Hat2</strain>
    </source>
</reference>
<name>A0A369K9E6_9BACT</name>
<evidence type="ECO:0000256" key="1">
    <source>
        <dbReference type="SAM" id="Phobius"/>
    </source>
</evidence>
<evidence type="ECO:0000313" key="2">
    <source>
        <dbReference type="EMBL" id="RDB31219.1"/>
    </source>
</evidence>
<keyword evidence="1" id="KW-1133">Transmembrane helix</keyword>
<protein>
    <submittedName>
        <fullName evidence="2">Uncharacterized protein</fullName>
    </submittedName>
</protein>
<feature type="transmembrane region" description="Helical" evidence="1">
    <location>
        <begin position="150"/>
        <end position="171"/>
    </location>
</feature>
<keyword evidence="1" id="KW-0812">Transmembrane</keyword>
<feature type="transmembrane region" description="Helical" evidence="1">
    <location>
        <begin position="117"/>
        <end position="138"/>
    </location>
</feature>
<gene>
    <name evidence="2" type="ORF">HAT2_00699</name>
</gene>
<proteinExistence type="predicted"/>
<comment type="caution">
    <text evidence="2">The sequence shown here is derived from an EMBL/GenBank/DDBJ whole genome shotgun (WGS) entry which is preliminary data.</text>
</comment>
<accession>A0A369K9E6</accession>
<feature type="transmembrane region" description="Helical" evidence="1">
    <location>
        <begin position="31"/>
        <end position="55"/>
    </location>
</feature>
<keyword evidence="1" id="KW-0472">Membrane</keyword>